<evidence type="ECO:0000313" key="3">
    <source>
        <dbReference type="Proteomes" id="UP000823399"/>
    </source>
</evidence>
<evidence type="ECO:0000313" key="2">
    <source>
        <dbReference type="EMBL" id="KAG2089434.1"/>
    </source>
</evidence>
<organism evidence="2 3">
    <name type="scientific">Suillus discolor</name>
    <dbReference type="NCBI Taxonomy" id="1912936"/>
    <lineage>
        <taxon>Eukaryota</taxon>
        <taxon>Fungi</taxon>
        <taxon>Dikarya</taxon>
        <taxon>Basidiomycota</taxon>
        <taxon>Agaricomycotina</taxon>
        <taxon>Agaricomycetes</taxon>
        <taxon>Agaricomycetidae</taxon>
        <taxon>Boletales</taxon>
        <taxon>Suillineae</taxon>
        <taxon>Suillaceae</taxon>
        <taxon>Suillus</taxon>
    </lineage>
</organism>
<dbReference type="AlphaFoldDB" id="A0A9P7JMG0"/>
<feature type="domain" description="F-box" evidence="1">
    <location>
        <begin position="110"/>
        <end position="159"/>
    </location>
</feature>
<reference evidence="2" key="1">
    <citation type="journal article" date="2020" name="New Phytol.">
        <title>Comparative genomics reveals dynamic genome evolution in host specialist ectomycorrhizal fungi.</title>
        <authorList>
            <person name="Lofgren L.A."/>
            <person name="Nguyen N.H."/>
            <person name="Vilgalys R."/>
            <person name="Ruytinx J."/>
            <person name="Liao H.L."/>
            <person name="Branco S."/>
            <person name="Kuo A."/>
            <person name="LaButti K."/>
            <person name="Lipzen A."/>
            <person name="Andreopoulos W."/>
            <person name="Pangilinan J."/>
            <person name="Riley R."/>
            <person name="Hundley H."/>
            <person name="Na H."/>
            <person name="Barry K."/>
            <person name="Grigoriev I.V."/>
            <person name="Stajich J.E."/>
            <person name="Kennedy P.G."/>
        </authorList>
    </citation>
    <scope>NUCLEOTIDE SEQUENCE</scope>
    <source>
        <strain evidence="2">FC423</strain>
    </source>
</reference>
<evidence type="ECO:0000259" key="1">
    <source>
        <dbReference type="PROSITE" id="PS50181"/>
    </source>
</evidence>
<sequence>MQTPHSEFNISDSVSDIIGALQNIIARSQVIIPVLETPYSRFPNTDHSTIELECQSVVNIIAQHQQQLDTVLHEISGLEAVMDSVKNLHQAVLEKKEKITQSMNLHKGLLSALWRLPTEILSQIFNHCLPENIIFLSPLRLRVKTPTLLTGICRRWREVAVGTPELWCRLYVKTDSRHWEQAALHYDLWLKCSHGCLVASR</sequence>
<dbReference type="EMBL" id="JABBWM010000111">
    <property type="protein sequence ID" value="KAG2089434.1"/>
    <property type="molecule type" value="Genomic_DNA"/>
</dbReference>
<dbReference type="InterPro" id="IPR001810">
    <property type="entry name" value="F-box_dom"/>
</dbReference>
<protein>
    <recommendedName>
        <fullName evidence="1">F-box domain-containing protein</fullName>
    </recommendedName>
</protein>
<dbReference type="OrthoDB" id="3252786at2759"/>
<dbReference type="Gene3D" id="1.20.1280.50">
    <property type="match status" value="1"/>
</dbReference>
<name>A0A9P7JMG0_9AGAM</name>
<dbReference type="Pfam" id="PF12937">
    <property type="entry name" value="F-box-like"/>
    <property type="match status" value="1"/>
</dbReference>
<dbReference type="PROSITE" id="PS50181">
    <property type="entry name" value="FBOX"/>
    <property type="match status" value="1"/>
</dbReference>
<dbReference type="RefSeq" id="XP_041285897.1">
    <property type="nucleotide sequence ID" value="XM_041444348.1"/>
</dbReference>
<keyword evidence="3" id="KW-1185">Reference proteome</keyword>
<accession>A0A9P7JMG0</accession>
<dbReference type="GeneID" id="64706607"/>
<dbReference type="Proteomes" id="UP000823399">
    <property type="component" value="Unassembled WGS sequence"/>
</dbReference>
<comment type="caution">
    <text evidence="2">The sequence shown here is derived from an EMBL/GenBank/DDBJ whole genome shotgun (WGS) entry which is preliminary data.</text>
</comment>
<gene>
    <name evidence="2" type="ORF">F5147DRAFT_841119</name>
</gene>
<proteinExistence type="predicted"/>